<dbReference type="Proteomes" id="UP000507470">
    <property type="component" value="Unassembled WGS sequence"/>
</dbReference>
<dbReference type="OrthoDB" id="6079991at2759"/>
<accession>A0A6J8EHH6</accession>
<protein>
    <submittedName>
        <fullName evidence="3">Uncharacterized protein</fullName>
    </submittedName>
</protein>
<feature type="region of interest" description="Disordered" evidence="1">
    <location>
        <begin position="172"/>
        <end position="196"/>
    </location>
</feature>
<evidence type="ECO:0000256" key="1">
    <source>
        <dbReference type="SAM" id="MobiDB-lite"/>
    </source>
</evidence>
<feature type="compositionally biased region" description="Acidic residues" evidence="1">
    <location>
        <begin position="176"/>
        <end position="188"/>
    </location>
</feature>
<evidence type="ECO:0000313" key="4">
    <source>
        <dbReference type="Proteomes" id="UP000507470"/>
    </source>
</evidence>
<reference evidence="3 4" key="1">
    <citation type="submission" date="2020-06" db="EMBL/GenBank/DDBJ databases">
        <authorList>
            <person name="Li R."/>
            <person name="Bekaert M."/>
        </authorList>
    </citation>
    <scope>NUCLEOTIDE SEQUENCE [LARGE SCALE GENOMIC DNA]</scope>
    <source>
        <strain evidence="4">wild</strain>
    </source>
</reference>
<keyword evidence="2" id="KW-1133">Transmembrane helix</keyword>
<name>A0A6J8EHH6_MYTCO</name>
<dbReference type="AlphaFoldDB" id="A0A6J8EHH6"/>
<evidence type="ECO:0000256" key="2">
    <source>
        <dbReference type="SAM" id="Phobius"/>
    </source>
</evidence>
<gene>
    <name evidence="3" type="ORF">MCOR_50914</name>
</gene>
<dbReference type="EMBL" id="CACVKT020008919">
    <property type="protein sequence ID" value="CAC5418481.1"/>
    <property type="molecule type" value="Genomic_DNA"/>
</dbReference>
<evidence type="ECO:0000313" key="3">
    <source>
        <dbReference type="EMBL" id="CAC5418481.1"/>
    </source>
</evidence>
<keyword evidence="2" id="KW-0472">Membrane</keyword>
<keyword evidence="4" id="KW-1185">Reference proteome</keyword>
<proteinExistence type="predicted"/>
<feature type="transmembrane region" description="Helical" evidence="2">
    <location>
        <begin position="92"/>
        <end position="110"/>
    </location>
</feature>
<sequence length="196" mass="22473">MADEVDLVLKDSKKTNSDKTKGYLVIDYGEKIKADFKFSQEQIQRQVEHLQREISLLWEIIRDLMILFGPMVVGWMGYFLSRMLFSRMWEGLFVAFNSFLMSACLILFMTPLNESLVRLMAAFDEFKDLQSSLDHFEDPYVEETGHGDGGLIETIENYSSDPTVEQTVDNLGAIQEENDGEVSDDGEENTNNNDLE</sequence>
<keyword evidence="2" id="KW-0812">Transmembrane</keyword>
<feature type="transmembrane region" description="Helical" evidence="2">
    <location>
        <begin position="60"/>
        <end position="80"/>
    </location>
</feature>
<organism evidence="3 4">
    <name type="scientific">Mytilus coruscus</name>
    <name type="common">Sea mussel</name>
    <dbReference type="NCBI Taxonomy" id="42192"/>
    <lineage>
        <taxon>Eukaryota</taxon>
        <taxon>Metazoa</taxon>
        <taxon>Spiralia</taxon>
        <taxon>Lophotrochozoa</taxon>
        <taxon>Mollusca</taxon>
        <taxon>Bivalvia</taxon>
        <taxon>Autobranchia</taxon>
        <taxon>Pteriomorphia</taxon>
        <taxon>Mytilida</taxon>
        <taxon>Mytiloidea</taxon>
        <taxon>Mytilidae</taxon>
        <taxon>Mytilinae</taxon>
        <taxon>Mytilus</taxon>
    </lineage>
</organism>